<feature type="compositionally biased region" description="Basic and acidic residues" evidence="3">
    <location>
        <begin position="122"/>
        <end position="140"/>
    </location>
</feature>
<dbReference type="Gene3D" id="2.30.29.30">
    <property type="entry name" value="Pleckstrin-homology domain (PH domain)/Phosphotyrosine-binding domain (PTB)"/>
    <property type="match status" value="1"/>
</dbReference>
<sequence length="497" mass="51492">MADDAPDASPKTEPLHVEANEDAETRAARRELKQSSISDPPSDALADAAGSGTPSASADDTSARPATPDDTLADAPADAADSSDLSLREQVASPKKKRAHDQLDGDKEPEENDANSVASSDSAKDRASRLEPEKKRHRDEESNEPDLASTTTANDETAKSTEPGKSPAKKHQPQTSASAFSASSFGQLSSGTSPFASLGPQKSSVFGSSAAPKLTSFASPAAASPAQPAAAAAPPKLTFGGTTGASPFAGLSSGTNGFGSTLGGSAFGSALSGIKPLGSFAALGGDATKTEKPAKPFGAPDSDAEDDEDDGSGDEGAVPEEAERALSPEKESEEKKKLKLQKVEVNDGEAGEITIVSVRAKMFYHDKEAGWKERGAGMLKINVPQVCVEFDDAGAVVPGSFDASSLATDENTDGSQGHRVARLLLRQDQTHRVILNTAILSAMKFQEKASLKSVGILFTAFEGQPAMPVSITMRMTAANAKTFMSEINVIQRELQSS</sequence>
<comment type="subcellular location">
    <subcellularLocation>
        <location evidence="1">Nucleus</location>
    </subcellularLocation>
</comment>
<feature type="region of interest" description="Disordered" evidence="3">
    <location>
        <begin position="1"/>
        <end position="255"/>
    </location>
</feature>
<dbReference type="GO" id="GO:0005634">
    <property type="term" value="C:nucleus"/>
    <property type="evidence" value="ECO:0007669"/>
    <property type="project" value="UniProtKB-SubCell"/>
</dbReference>
<feature type="region of interest" description="Disordered" evidence="3">
    <location>
        <begin position="287"/>
        <end position="338"/>
    </location>
</feature>
<feature type="domain" description="RanBD1" evidence="4">
    <location>
        <begin position="331"/>
        <end position="447"/>
    </location>
</feature>
<dbReference type="InterPro" id="IPR045255">
    <property type="entry name" value="RanBP1-like"/>
</dbReference>
<protein>
    <recommendedName>
        <fullName evidence="4">RanBD1 domain-containing protein</fullName>
    </recommendedName>
</protein>
<feature type="compositionally biased region" description="Low complexity" evidence="3">
    <location>
        <begin position="174"/>
        <end position="193"/>
    </location>
</feature>
<feature type="compositionally biased region" description="Basic and acidic residues" evidence="3">
    <location>
        <begin position="321"/>
        <end position="338"/>
    </location>
</feature>
<keyword evidence="2" id="KW-0539">Nucleus</keyword>
<name>A0A0P7B3W9_9HYPO</name>
<reference evidence="5 6" key="1">
    <citation type="submission" date="2015-09" db="EMBL/GenBank/DDBJ databases">
        <title>Draft genome of a European isolate of the apple canker pathogen Neonectria ditissima.</title>
        <authorList>
            <person name="Gomez-Cortecero A."/>
            <person name="Harrison R.J."/>
            <person name="Armitage A.D."/>
        </authorList>
    </citation>
    <scope>NUCLEOTIDE SEQUENCE [LARGE SCALE GENOMIC DNA]</scope>
    <source>
        <strain evidence="5 6">R09/05</strain>
    </source>
</reference>
<evidence type="ECO:0000256" key="3">
    <source>
        <dbReference type="SAM" id="MobiDB-lite"/>
    </source>
</evidence>
<dbReference type="SMART" id="SM00160">
    <property type="entry name" value="RanBD"/>
    <property type="match status" value="1"/>
</dbReference>
<dbReference type="Proteomes" id="UP000050424">
    <property type="component" value="Unassembled WGS sequence"/>
</dbReference>
<comment type="caution">
    <text evidence="5">The sequence shown here is derived from an EMBL/GenBank/DDBJ whole genome shotgun (WGS) entry which is preliminary data.</text>
</comment>
<dbReference type="PROSITE" id="PS50196">
    <property type="entry name" value="RANBD1"/>
    <property type="match status" value="1"/>
</dbReference>
<dbReference type="STRING" id="78410.A0A0P7B3W9"/>
<dbReference type="InterPro" id="IPR000156">
    <property type="entry name" value="Ran_bind_dom"/>
</dbReference>
<evidence type="ECO:0000259" key="4">
    <source>
        <dbReference type="PROSITE" id="PS50196"/>
    </source>
</evidence>
<dbReference type="EMBL" id="LKCW01000214">
    <property type="protein sequence ID" value="KPM36195.1"/>
    <property type="molecule type" value="Genomic_DNA"/>
</dbReference>
<feature type="compositionally biased region" description="Low complexity" evidence="3">
    <location>
        <begin position="65"/>
        <end position="85"/>
    </location>
</feature>
<gene>
    <name evidence="5" type="ORF">AK830_g10378</name>
</gene>
<feature type="compositionally biased region" description="Basic and acidic residues" evidence="3">
    <location>
        <begin position="13"/>
        <end position="33"/>
    </location>
</feature>
<dbReference type="SUPFAM" id="SSF50729">
    <property type="entry name" value="PH domain-like"/>
    <property type="match status" value="1"/>
</dbReference>
<evidence type="ECO:0000256" key="2">
    <source>
        <dbReference type="ARBA" id="ARBA00023242"/>
    </source>
</evidence>
<organism evidence="5 6">
    <name type="scientific">Neonectria ditissima</name>
    <dbReference type="NCBI Taxonomy" id="78410"/>
    <lineage>
        <taxon>Eukaryota</taxon>
        <taxon>Fungi</taxon>
        <taxon>Dikarya</taxon>
        <taxon>Ascomycota</taxon>
        <taxon>Pezizomycotina</taxon>
        <taxon>Sordariomycetes</taxon>
        <taxon>Hypocreomycetidae</taxon>
        <taxon>Hypocreales</taxon>
        <taxon>Nectriaceae</taxon>
        <taxon>Neonectria</taxon>
    </lineage>
</organism>
<evidence type="ECO:0000256" key="1">
    <source>
        <dbReference type="ARBA" id="ARBA00004123"/>
    </source>
</evidence>
<dbReference type="OrthoDB" id="185618at2759"/>
<evidence type="ECO:0000313" key="6">
    <source>
        <dbReference type="Proteomes" id="UP000050424"/>
    </source>
</evidence>
<feature type="compositionally biased region" description="Acidic residues" evidence="3">
    <location>
        <begin position="302"/>
        <end position="320"/>
    </location>
</feature>
<proteinExistence type="predicted"/>
<accession>A0A0P7B3W9</accession>
<dbReference type="InterPro" id="IPR011993">
    <property type="entry name" value="PH-like_dom_sf"/>
</dbReference>
<keyword evidence="6" id="KW-1185">Reference proteome</keyword>
<feature type="compositionally biased region" description="Low complexity" evidence="3">
    <location>
        <begin position="218"/>
        <end position="235"/>
    </location>
</feature>
<dbReference type="PANTHER" id="PTHR23138:SF142">
    <property type="entry name" value="RAN-BINDING PROTEIN 3B-RELATED"/>
    <property type="match status" value="1"/>
</dbReference>
<dbReference type="PANTHER" id="PTHR23138">
    <property type="entry name" value="RAN BINDING PROTEIN"/>
    <property type="match status" value="1"/>
</dbReference>
<dbReference type="AlphaFoldDB" id="A0A0P7B3W9"/>
<feature type="compositionally biased region" description="Low complexity" evidence="3">
    <location>
        <begin position="35"/>
        <end position="52"/>
    </location>
</feature>
<evidence type="ECO:0000313" key="5">
    <source>
        <dbReference type="EMBL" id="KPM36195.1"/>
    </source>
</evidence>